<feature type="compositionally biased region" description="Low complexity" evidence="1">
    <location>
        <begin position="306"/>
        <end position="325"/>
    </location>
</feature>
<feature type="compositionally biased region" description="Low complexity" evidence="1">
    <location>
        <begin position="482"/>
        <end position="515"/>
    </location>
</feature>
<dbReference type="VEuPathDB" id="TriTrypDB:BSAL_20800"/>
<sequence>MMYFFDLPFCVLEKERSRVAFVMILDNSPDFMPPASSAATGDPAALAAAAGSTPFPNNKPAGRRGGGWWRNCVLPFATGLLLLVVFILPAVFVHLVTGGVDPSPVLEDMLLVIPLSLSTTTSTSGGGATPRCGICYDMMRTVEHTILTSKSTSGGSGGGDVGPLLFENKRQRNLFLSSVESSVCSSAEHFGNGGGGGGGAATITSATTVEKKKHTKQSVNAHHISAIMQGKHFRRTRGKVVSSSSGAAEENLSTDDAKQPSSASVAWNCSKFFRLHRDAIAEHIIGITAASINSASQQQHHHHHQSAAAGNKKSPAAPSTTTTTSGQQHAHCPLLAPLIPSIAAHVAKRRRDLLEVEDSATAAQGSSAATSTVAPSSSPSCAIQQQFFAESGTGPVCSEYCEASMPWIDRTFIELLRFVARHREVQLLCVCIREMWGVVLLLGLASGVIVLLLQLKGVHWALQVSISEALALRKATPLSSMQQATSQQQQQHHQAAVLSGGATTSTAGGQGKTKQQPSSRR</sequence>
<evidence type="ECO:0000256" key="1">
    <source>
        <dbReference type="SAM" id="MobiDB-lite"/>
    </source>
</evidence>
<reference evidence="4" key="1">
    <citation type="submission" date="2015-09" db="EMBL/GenBank/DDBJ databases">
        <authorList>
            <consortium name="Pathogen Informatics"/>
        </authorList>
    </citation>
    <scope>NUCLEOTIDE SEQUENCE [LARGE SCALE GENOMIC DNA]</scope>
    <source>
        <strain evidence="4">Lake Konstanz</strain>
    </source>
</reference>
<keyword evidence="2" id="KW-0472">Membrane</keyword>
<evidence type="ECO:0000313" key="3">
    <source>
        <dbReference type="EMBL" id="CUG89388.1"/>
    </source>
</evidence>
<evidence type="ECO:0000256" key="2">
    <source>
        <dbReference type="SAM" id="Phobius"/>
    </source>
</evidence>
<gene>
    <name evidence="3" type="ORF">BSAL_20800</name>
</gene>
<feature type="region of interest" description="Disordered" evidence="1">
    <location>
        <begin position="482"/>
        <end position="521"/>
    </location>
</feature>
<evidence type="ECO:0000313" key="4">
    <source>
        <dbReference type="Proteomes" id="UP000051952"/>
    </source>
</evidence>
<feature type="region of interest" description="Disordered" evidence="1">
    <location>
        <begin position="229"/>
        <end position="260"/>
    </location>
</feature>
<feature type="transmembrane region" description="Helical" evidence="2">
    <location>
        <begin position="73"/>
        <end position="96"/>
    </location>
</feature>
<dbReference type="AlphaFoldDB" id="A0A0S4JGW5"/>
<proteinExistence type="predicted"/>
<dbReference type="EMBL" id="CYKH01001734">
    <property type="protein sequence ID" value="CUG89388.1"/>
    <property type="molecule type" value="Genomic_DNA"/>
</dbReference>
<dbReference type="Proteomes" id="UP000051952">
    <property type="component" value="Unassembled WGS sequence"/>
</dbReference>
<keyword evidence="2 3" id="KW-0812">Transmembrane</keyword>
<keyword evidence="2" id="KW-1133">Transmembrane helix</keyword>
<feature type="transmembrane region" description="Helical" evidence="2">
    <location>
        <begin position="435"/>
        <end position="453"/>
    </location>
</feature>
<name>A0A0S4JGW5_BODSA</name>
<accession>A0A0S4JGW5</accession>
<protein>
    <submittedName>
        <fullName evidence="3">Transmembrane protein, putative</fullName>
    </submittedName>
</protein>
<organism evidence="3 4">
    <name type="scientific">Bodo saltans</name>
    <name type="common">Flagellated protozoan</name>
    <dbReference type="NCBI Taxonomy" id="75058"/>
    <lineage>
        <taxon>Eukaryota</taxon>
        <taxon>Discoba</taxon>
        <taxon>Euglenozoa</taxon>
        <taxon>Kinetoplastea</taxon>
        <taxon>Metakinetoplastina</taxon>
        <taxon>Eubodonida</taxon>
        <taxon>Bodonidae</taxon>
        <taxon>Bodo</taxon>
    </lineage>
</organism>
<feature type="region of interest" description="Disordered" evidence="1">
    <location>
        <begin position="293"/>
        <end position="329"/>
    </location>
</feature>
<keyword evidence="4" id="KW-1185">Reference proteome</keyword>